<reference evidence="1 2" key="1">
    <citation type="submission" date="2022-03" db="EMBL/GenBank/DDBJ databases">
        <title>Genome data of Colletotrichum spp.</title>
        <authorList>
            <person name="Utami Y.D."/>
            <person name="Hiruma K."/>
        </authorList>
    </citation>
    <scope>NUCLEOTIDE SEQUENCE [LARGE SCALE GENOMIC DNA]</scope>
    <source>
        <strain evidence="1 2">MAFF 239500</strain>
    </source>
</reference>
<evidence type="ECO:0000313" key="2">
    <source>
        <dbReference type="Proteomes" id="UP001055115"/>
    </source>
</evidence>
<keyword evidence="2" id="KW-1185">Reference proteome</keyword>
<dbReference type="GeneID" id="73326744"/>
<comment type="caution">
    <text evidence="1">The sequence shown here is derived from an EMBL/GenBank/DDBJ whole genome shotgun (WGS) entry which is preliminary data.</text>
</comment>
<organism evidence="1 2">
    <name type="scientific">Colletotrichum spaethianum</name>
    <dbReference type="NCBI Taxonomy" id="700344"/>
    <lineage>
        <taxon>Eukaryota</taxon>
        <taxon>Fungi</taxon>
        <taxon>Dikarya</taxon>
        <taxon>Ascomycota</taxon>
        <taxon>Pezizomycotina</taxon>
        <taxon>Sordariomycetes</taxon>
        <taxon>Hypocreomycetidae</taxon>
        <taxon>Glomerellales</taxon>
        <taxon>Glomerellaceae</taxon>
        <taxon>Colletotrichum</taxon>
        <taxon>Colletotrichum spaethianum species complex</taxon>
    </lineage>
</organism>
<dbReference type="RefSeq" id="XP_049128111.1">
    <property type="nucleotide sequence ID" value="XM_049272154.1"/>
</dbReference>
<proteinExistence type="predicted"/>
<gene>
    <name evidence="1" type="ORF">ColSpa_05942</name>
</gene>
<sequence length="63" mass="7173">MANTQDQHQDPLVVDDTVIDSEADLESLYSETTSVKDSILDYRIENGRSYHKYKDGSKVNISH</sequence>
<protein>
    <submittedName>
        <fullName evidence="1">Uncharacterized protein</fullName>
    </submittedName>
</protein>
<dbReference type="Proteomes" id="UP001055115">
    <property type="component" value="Unassembled WGS sequence"/>
</dbReference>
<dbReference type="AlphaFoldDB" id="A0AA37LBU1"/>
<name>A0AA37LBU1_9PEZI</name>
<evidence type="ECO:0000313" key="1">
    <source>
        <dbReference type="EMBL" id="GKT45761.1"/>
    </source>
</evidence>
<accession>A0AA37LBU1</accession>
<dbReference type="EMBL" id="BQXU01000013">
    <property type="protein sequence ID" value="GKT45761.1"/>
    <property type="molecule type" value="Genomic_DNA"/>
</dbReference>